<dbReference type="InterPro" id="IPR001585">
    <property type="entry name" value="TAL/FSA"/>
</dbReference>
<gene>
    <name evidence="11" type="primary">tal</name>
    <name evidence="12" type="ORF">CLV56_3095</name>
</gene>
<evidence type="ECO:0000256" key="8">
    <source>
        <dbReference type="ARBA" id="ARBA00023126"/>
    </source>
</evidence>
<evidence type="ECO:0000256" key="6">
    <source>
        <dbReference type="ARBA" id="ARBA00022490"/>
    </source>
</evidence>
<dbReference type="PANTHER" id="PTHR10683:SF31">
    <property type="entry name" value="TRANSALDOLASE"/>
    <property type="match status" value="1"/>
</dbReference>
<evidence type="ECO:0000256" key="1">
    <source>
        <dbReference type="ARBA" id="ARBA00003518"/>
    </source>
</evidence>
<keyword evidence="7 11" id="KW-0808">Transferase</keyword>
<feature type="active site" description="Schiff-base intermediate with substrate" evidence="11">
    <location>
        <position position="142"/>
    </location>
</feature>
<evidence type="ECO:0000256" key="5">
    <source>
        <dbReference type="ARBA" id="ARBA00013151"/>
    </source>
</evidence>
<dbReference type="Proteomes" id="UP000230842">
    <property type="component" value="Unassembled WGS sequence"/>
</dbReference>
<comment type="caution">
    <text evidence="12">The sequence shown here is derived from an EMBL/GenBank/DDBJ whole genome shotgun (WGS) entry which is preliminary data.</text>
</comment>
<dbReference type="PANTHER" id="PTHR10683">
    <property type="entry name" value="TRANSALDOLASE"/>
    <property type="match status" value="1"/>
</dbReference>
<keyword evidence="9 11" id="KW-0704">Schiff base</keyword>
<dbReference type="PIRSF" id="PIRSF036915">
    <property type="entry name" value="Trnald_Bac_Plnt"/>
    <property type="match status" value="1"/>
</dbReference>
<dbReference type="PROSITE" id="PS01054">
    <property type="entry name" value="TRANSALDOLASE_1"/>
    <property type="match status" value="1"/>
</dbReference>
<evidence type="ECO:0000256" key="11">
    <source>
        <dbReference type="HAMAP-Rule" id="MF_00493"/>
    </source>
</evidence>
<comment type="pathway">
    <text evidence="3 11">Carbohydrate degradation; pentose phosphate pathway; D-glyceraldehyde 3-phosphate and beta-D-fructose 6-phosphate from D-ribose 5-phosphate and D-xylulose 5-phosphate (non-oxidative stage): step 2/3.</text>
</comment>
<dbReference type="GO" id="GO:0004801">
    <property type="term" value="F:transaldolase activity"/>
    <property type="evidence" value="ECO:0007669"/>
    <property type="project" value="UniProtKB-UniRule"/>
</dbReference>
<evidence type="ECO:0000256" key="2">
    <source>
        <dbReference type="ARBA" id="ARBA00004496"/>
    </source>
</evidence>
<dbReference type="EMBL" id="PGEZ01000002">
    <property type="protein sequence ID" value="PJJ53605.1"/>
    <property type="molecule type" value="Genomic_DNA"/>
</dbReference>
<comment type="subcellular location">
    <subcellularLocation>
        <location evidence="2 11">Cytoplasm</location>
    </subcellularLocation>
</comment>
<reference evidence="12 13" key="1">
    <citation type="submission" date="2017-11" db="EMBL/GenBank/DDBJ databases">
        <title>Genomic Encyclopedia of Archaeal and Bacterial Type Strains, Phase II (KMG-II): From Individual Species to Whole Genera.</title>
        <authorList>
            <person name="Goeker M."/>
        </authorList>
    </citation>
    <scope>NUCLEOTIDE SEQUENCE [LARGE SCALE GENOMIC DNA]</scope>
    <source>
        <strain evidence="12 13">DSM 27763</strain>
    </source>
</reference>
<dbReference type="GO" id="GO:0005975">
    <property type="term" value="P:carbohydrate metabolic process"/>
    <property type="evidence" value="ECO:0007669"/>
    <property type="project" value="InterPro"/>
</dbReference>
<evidence type="ECO:0000256" key="4">
    <source>
        <dbReference type="ARBA" id="ARBA00008426"/>
    </source>
</evidence>
<dbReference type="NCBIfam" id="TIGR00876">
    <property type="entry name" value="tal_mycobact"/>
    <property type="match status" value="1"/>
</dbReference>
<protein>
    <recommendedName>
        <fullName evidence="5 11">Transaldolase</fullName>
        <ecNumber evidence="5 11">2.2.1.2</ecNumber>
    </recommendedName>
</protein>
<dbReference type="InterPro" id="IPR018225">
    <property type="entry name" value="Transaldolase_AS"/>
</dbReference>
<dbReference type="GO" id="GO:0006098">
    <property type="term" value="P:pentose-phosphate shunt"/>
    <property type="evidence" value="ECO:0007669"/>
    <property type="project" value="UniProtKB-UniRule"/>
</dbReference>
<dbReference type="EC" id="2.2.1.2" evidence="5 11"/>
<proteinExistence type="inferred from homology"/>
<dbReference type="UniPathway" id="UPA00115">
    <property type="reaction ID" value="UER00414"/>
</dbReference>
<evidence type="ECO:0000256" key="7">
    <source>
        <dbReference type="ARBA" id="ARBA00022679"/>
    </source>
</evidence>
<dbReference type="RefSeq" id="WP_039361657.1">
    <property type="nucleotide sequence ID" value="NZ_PGEZ01000002.1"/>
</dbReference>
<evidence type="ECO:0000256" key="3">
    <source>
        <dbReference type="ARBA" id="ARBA00004857"/>
    </source>
</evidence>
<dbReference type="InterPro" id="IPR004732">
    <property type="entry name" value="Transaldolase_2"/>
</dbReference>
<comment type="function">
    <text evidence="1 11">Transaldolase is important for the balance of metabolites in the pentose-phosphate pathway.</text>
</comment>
<evidence type="ECO:0000313" key="12">
    <source>
        <dbReference type="EMBL" id="PJJ53605.1"/>
    </source>
</evidence>
<keyword evidence="8 11" id="KW-0570">Pentose shunt</keyword>
<dbReference type="GO" id="GO:0005737">
    <property type="term" value="C:cytoplasm"/>
    <property type="evidence" value="ECO:0007669"/>
    <property type="project" value="UniProtKB-SubCell"/>
</dbReference>
<evidence type="ECO:0000256" key="10">
    <source>
        <dbReference type="ARBA" id="ARBA00048810"/>
    </source>
</evidence>
<dbReference type="AlphaFoldDB" id="A0A0B2B9H3"/>
<dbReference type="OrthoDB" id="9809101at2"/>
<sequence>MTDRLRALSDAGVSVWLDDLSRELTETGALQSLVTEDSVVGVTSNPTIFASAIKEGERYEGQTDELLAADPQLSVAELIRELTTTDVRSACRILRPVYDATDGKDGRVSLEVDPTLAYETDATIEQARTLWSKVGEPNMFIKIPATREGLPAIAATIAAGISVNVTLLFSLERYREVLDAYAYGLEQAAADGIDLSTIRSVASIFVSRIDSEVDKRLDAIGSEQAAGLKGQAGIANSRLAYAEFEAFTATDRWQELAAKGANPQRPLWASTGVKNPDYPDTLYVTELVGPDVVNTMPGATLKAFKDHGEITGDHLTGSGAQARRTVDELGAVGVDYDDVMATLESEGVEKFESSWGDLVRTVQDQLTAARARTA</sequence>
<name>A0A0B2B9H3_9ACTN</name>
<organism evidence="12 13">
    <name type="scientific">Mumia flava</name>
    <dbReference type="NCBI Taxonomy" id="1348852"/>
    <lineage>
        <taxon>Bacteria</taxon>
        <taxon>Bacillati</taxon>
        <taxon>Actinomycetota</taxon>
        <taxon>Actinomycetes</taxon>
        <taxon>Propionibacteriales</taxon>
        <taxon>Nocardioidaceae</taxon>
        <taxon>Mumia</taxon>
    </lineage>
</organism>
<evidence type="ECO:0000313" key="13">
    <source>
        <dbReference type="Proteomes" id="UP000230842"/>
    </source>
</evidence>
<keyword evidence="13" id="KW-1185">Reference proteome</keyword>
<dbReference type="NCBIfam" id="NF002881">
    <property type="entry name" value="PRK03343.1"/>
    <property type="match status" value="1"/>
</dbReference>
<accession>A0A0B2B9H3</accession>
<comment type="catalytic activity">
    <reaction evidence="10 11">
        <text>D-sedoheptulose 7-phosphate + D-glyceraldehyde 3-phosphate = D-erythrose 4-phosphate + beta-D-fructose 6-phosphate</text>
        <dbReference type="Rhea" id="RHEA:17053"/>
        <dbReference type="ChEBI" id="CHEBI:16897"/>
        <dbReference type="ChEBI" id="CHEBI:57483"/>
        <dbReference type="ChEBI" id="CHEBI:57634"/>
        <dbReference type="ChEBI" id="CHEBI:59776"/>
        <dbReference type="EC" id="2.2.1.2"/>
    </reaction>
</comment>
<keyword evidence="6 11" id="KW-0963">Cytoplasm</keyword>
<comment type="similarity">
    <text evidence="4 11">Belongs to the transaldolase family. Type 2 subfamily.</text>
</comment>
<dbReference type="HAMAP" id="MF_00493">
    <property type="entry name" value="Transaldolase_2"/>
    <property type="match status" value="1"/>
</dbReference>
<dbReference type="CDD" id="cd00955">
    <property type="entry name" value="Transaldolase_like"/>
    <property type="match status" value="1"/>
</dbReference>
<evidence type="ECO:0000256" key="9">
    <source>
        <dbReference type="ARBA" id="ARBA00023270"/>
    </source>
</evidence>
<dbReference type="Pfam" id="PF00923">
    <property type="entry name" value="TAL_FSA"/>
    <property type="match status" value="1"/>
</dbReference>
<dbReference type="SUPFAM" id="SSF51569">
    <property type="entry name" value="Aldolase"/>
    <property type="match status" value="1"/>
</dbReference>
<dbReference type="InterPro" id="IPR013785">
    <property type="entry name" value="Aldolase_TIM"/>
</dbReference>
<dbReference type="Gene3D" id="3.20.20.70">
    <property type="entry name" value="Aldolase class I"/>
    <property type="match status" value="1"/>
</dbReference>